<sequence>MSLLPQTDIQLTEMSARKGTDVQVTDKKSNVNRRLDERRSLRPVWKAGRQKRGTDRNYPDRNANVNLFSLLDGGSPATSTSIDVVFPRRSLSLSAFPLISFPLDHKPLSHGRRVPLRALVPRSNRGFRSTAAAQCYYEDDKEEECAARDMLDAQGCKPKRGVQWVEEPLSAEALKASRSSSHFYGYTPQYLNPRSHLYHQIANALDHGKLFGRRCSIVTRYRLRRGCCILETFEVVVRARIVGSEKIQQLKMKWCQVPGEEFWVY</sequence>
<protein>
    <submittedName>
        <fullName evidence="1">Uncharacterized protein</fullName>
    </submittedName>
</protein>
<reference evidence="1 2" key="1">
    <citation type="journal article" date="2023" name="Life. Sci Alliance">
        <title>Evolutionary insights into 3D genome organization and epigenetic landscape of Vigna mungo.</title>
        <authorList>
            <person name="Junaid A."/>
            <person name="Singh B."/>
            <person name="Bhatia S."/>
        </authorList>
    </citation>
    <scope>NUCLEOTIDE SEQUENCE [LARGE SCALE GENOMIC DNA]</scope>
    <source>
        <strain evidence="1">Urdbean</strain>
    </source>
</reference>
<proteinExistence type="predicted"/>
<accession>A0AAQ3P262</accession>
<keyword evidence="2" id="KW-1185">Reference proteome</keyword>
<name>A0AAQ3P262_VIGMU</name>
<dbReference type="AlphaFoldDB" id="A0AAQ3P262"/>
<organism evidence="1 2">
    <name type="scientific">Vigna mungo</name>
    <name type="common">Black gram</name>
    <name type="synonym">Phaseolus mungo</name>
    <dbReference type="NCBI Taxonomy" id="3915"/>
    <lineage>
        <taxon>Eukaryota</taxon>
        <taxon>Viridiplantae</taxon>
        <taxon>Streptophyta</taxon>
        <taxon>Embryophyta</taxon>
        <taxon>Tracheophyta</taxon>
        <taxon>Spermatophyta</taxon>
        <taxon>Magnoliopsida</taxon>
        <taxon>eudicotyledons</taxon>
        <taxon>Gunneridae</taxon>
        <taxon>Pentapetalae</taxon>
        <taxon>rosids</taxon>
        <taxon>fabids</taxon>
        <taxon>Fabales</taxon>
        <taxon>Fabaceae</taxon>
        <taxon>Papilionoideae</taxon>
        <taxon>50 kb inversion clade</taxon>
        <taxon>NPAAA clade</taxon>
        <taxon>indigoferoid/millettioid clade</taxon>
        <taxon>Phaseoleae</taxon>
        <taxon>Vigna</taxon>
    </lineage>
</organism>
<evidence type="ECO:0000313" key="1">
    <source>
        <dbReference type="EMBL" id="WVZ19446.1"/>
    </source>
</evidence>
<evidence type="ECO:0000313" key="2">
    <source>
        <dbReference type="Proteomes" id="UP001374535"/>
    </source>
</evidence>
<gene>
    <name evidence="1" type="ORF">V8G54_006768</name>
</gene>
<dbReference type="EMBL" id="CP144699">
    <property type="protein sequence ID" value="WVZ19446.1"/>
    <property type="molecule type" value="Genomic_DNA"/>
</dbReference>
<dbReference type="Proteomes" id="UP001374535">
    <property type="component" value="Chromosome 2"/>
</dbReference>